<evidence type="ECO:0000313" key="16">
    <source>
        <dbReference type="Proteomes" id="UP000077755"/>
    </source>
</evidence>
<evidence type="ECO:0000256" key="12">
    <source>
        <dbReference type="ARBA" id="ARBA00023277"/>
    </source>
</evidence>
<evidence type="ECO:0000256" key="1">
    <source>
        <dbReference type="ARBA" id="ARBA00004606"/>
    </source>
</evidence>
<keyword evidence="9" id="KW-0472">Membrane</keyword>
<evidence type="ECO:0000256" key="10">
    <source>
        <dbReference type="ARBA" id="ARBA00023180"/>
    </source>
</evidence>
<dbReference type="STRING" id="79200.A0A161ZPT0"/>
<keyword evidence="6" id="KW-0812">Transmembrane</keyword>
<dbReference type="PANTHER" id="PTHR31741:SF2">
    <property type="entry name" value="O-FUCOSYLTRANSFERASE 13"/>
    <property type="match status" value="1"/>
</dbReference>
<organism evidence="14">
    <name type="scientific">Daucus carota subsp. sativus</name>
    <name type="common">Carrot</name>
    <dbReference type="NCBI Taxonomy" id="79200"/>
    <lineage>
        <taxon>Eukaryota</taxon>
        <taxon>Viridiplantae</taxon>
        <taxon>Streptophyta</taxon>
        <taxon>Embryophyta</taxon>
        <taxon>Tracheophyta</taxon>
        <taxon>Spermatophyta</taxon>
        <taxon>Magnoliopsida</taxon>
        <taxon>eudicotyledons</taxon>
        <taxon>Gunneridae</taxon>
        <taxon>Pentapetalae</taxon>
        <taxon>asterids</taxon>
        <taxon>campanulids</taxon>
        <taxon>Apiales</taxon>
        <taxon>Apiaceae</taxon>
        <taxon>Apioideae</taxon>
        <taxon>Scandiceae</taxon>
        <taxon>Daucinae</taxon>
        <taxon>Daucus</taxon>
        <taxon>Daucus sect. Daucus</taxon>
    </lineage>
</organism>
<keyword evidence="10" id="KW-0325">Glycoprotein</keyword>
<reference evidence="15" key="2">
    <citation type="submission" date="2022-03" db="EMBL/GenBank/DDBJ databases">
        <title>Draft title - Genomic analysis of global carrot germplasm unveils the trajectory of domestication and the origin of high carotenoid orange carrot.</title>
        <authorList>
            <person name="Iorizzo M."/>
            <person name="Ellison S."/>
            <person name="Senalik D."/>
            <person name="Macko-Podgorni A."/>
            <person name="Grzebelus D."/>
            <person name="Bostan H."/>
            <person name="Rolling W."/>
            <person name="Curaba J."/>
            <person name="Simon P."/>
        </authorList>
    </citation>
    <scope>NUCLEOTIDE SEQUENCE</scope>
    <source>
        <tissue evidence="15">Leaf</tissue>
    </source>
</reference>
<dbReference type="GO" id="GO:0016757">
    <property type="term" value="F:glycosyltransferase activity"/>
    <property type="evidence" value="ECO:0007669"/>
    <property type="project" value="UniProtKB-KW"/>
</dbReference>
<evidence type="ECO:0000256" key="13">
    <source>
        <dbReference type="ARBA" id="ARBA00030350"/>
    </source>
</evidence>
<keyword evidence="16" id="KW-1185">Reference proteome</keyword>
<dbReference type="GO" id="GO:0016020">
    <property type="term" value="C:membrane"/>
    <property type="evidence" value="ECO:0007669"/>
    <property type="project" value="UniProtKB-SubCell"/>
</dbReference>
<dbReference type="GO" id="GO:0005737">
    <property type="term" value="C:cytoplasm"/>
    <property type="evidence" value="ECO:0007669"/>
    <property type="project" value="TreeGrafter"/>
</dbReference>
<comment type="pathway">
    <text evidence="2">Glycan metabolism.</text>
</comment>
<dbReference type="EMBL" id="LNRQ01000007">
    <property type="protein sequence ID" value="KZM88420.1"/>
    <property type="molecule type" value="Genomic_DNA"/>
</dbReference>
<protein>
    <recommendedName>
        <fullName evidence="13">O-fucosyltransferase family protein</fullName>
    </recommendedName>
</protein>
<evidence type="ECO:0000256" key="3">
    <source>
        <dbReference type="ARBA" id="ARBA00007737"/>
    </source>
</evidence>
<name>A0A161ZPT0_DAUCS</name>
<evidence type="ECO:0000256" key="9">
    <source>
        <dbReference type="ARBA" id="ARBA00023136"/>
    </source>
</evidence>
<dbReference type="GO" id="GO:0006004">
    <property type="term" value="P:fucose metabolic process"/>
    <property type="evidence" value="ECO:0007669"/>
    <property type="project" value="UniProtKB-KW"/>
</dbReference>
<dbReference type="InterPro" id="IPR019378">
    <property type="entry name" value="GDP-Fuc_O-FucTrfase"/>
</dbReference>
<evidence type="ECO:0000256" key="6">
    <source>
        <dbReference type="ARBA" id="ARBA00022692"/>
    </source>
</evidence>
<keyword evidence="4" id="KW-0328">Glycosyltransferase</keyword>
<keyword evidence="12" id="KW-0119">Carbohydrate metabolism</keyword>
<keyword evidence="5" id="KW-0808">Transferase</keyword>
<evidence type="ECO:0000256" key="8">
    <source>
        <dbReference type="ARBA" id="ARBA00022989"/>
    </source>
</evidence>
<reference evidence="14" key="1">
    <citation type="journal article" date="2016" name="Nat. Genet.">
        <title>A high-quality carrot genome assembly provides new insights into carotenoid accumulation and asterid genome evolution.</title>
        <authorList>
            <person name="Iorizzo M."/>
            <person name="Ellison S."/>
            <person name="Senalik D."/>
            <person name="Zeng P."/>
            <person name="Satapoomin P."/>
            <person name="Huang J."/>
            <person name="Bowman M."/>
            <person name="Iovene M."/>
            <person name="Sanseverino W."/>
            <person name="Cavagnaro P."/>
            <person name="Yildiz M."/>
            <person name="Macko-Podgorni A."/>
            <person name="Moranska E."/>
            <person name="Grzebelus E."/>
            <person name="Grzebelus D."/>
            <person name="Ashrafi H."/>
            <person name="Zheng Z."/>
            <person name="Cheng S."/>
            <person name="Spooner D."/>
            <person name="Van Deynze A."/>
            <person name="Simon P."/>
        </authorList>
    </citation>
    <scope>NUCLEOTIDE SEQUENCE [LARGE SCALE GENOMIC DNA]</scope>
    <source>
        <tissue evidence="14">Leaf</tissue>
    </source>
</reference>
<dbReference type="EMBL" id="CP093349">
    <property type="protein sequence ID" value="WOH09847.1"/>
    <property type="molecule type" value="Genomic_DNA"/>
</dbReference>
<sequence>MIASVIKKPNLNTYAVALLLLLSLIYLLSLSSPYFDSSFNSFRFSSTSTGNSIWSVRRFIEWRPCDWWIRGHLNALPEESNGYIRVDCYGGLNQMRRDLCDGVGIARLLNATLVLPKFEVAAYWNKMFNH</sequence>
<evidence type="ECO:0000256" key="7">
    <source>
        <dbReference type="ARBA" id="ARBA00022968"/>
    </source>
</evidence>
<evidence type="ECO:0000256" key="5">
    <source>
        <dbReference type="ARBA" id="ARBA00022679"/>
    </source>
</evidence>
<evidence type="ECO:0000313" key="14">
    <source>
        <dbReference type="EMBL" id="KZM88420.1"/>
    </source>
</evidence>
<dbReference type="Pfam" id="PF10250">
    <property type="entry name" value="O-FucT"/>
    <property type="match status" value="1"/>
</dbReference>
<evidence type="ECO:0000256" key="11">
    <source>
        <dbReference type="ARBA" id="ARBA00023253"/>
    </source>
</evidence>
<comment type="similarity">
    <text evidence="3">Belongs to the glycosyltransferase GT106 family.</text>
</comment>
<dbReference type="Gramene" id="KZM88420">
    <property type="protein sequence ID" value="KZM88420"/>
    <property type="gene ID" value="DCAR_025495"/>
</dbReference>
<accession>A0A161ZPT0</accession>
<evidence type="ECO:0000256" key="4">
    <source>
        <dbReference type="ARBA" id="ARBA00022676"/>
    </source>
</evidence>
<dbReference type="PANTHER" id="PTHR31741">
    <property type="entry name" value="OS02G0726500 PROTEIN-RELATED"/>
    <property type="match status" value="1"/>
</dbReference>
<keyword evidence="11" id="KW-0294">Fucose metabolism</keyword>
<keyword evidence="7" id="KW-0735">Signal-anchor</keyword>
<comment type="subcellular location">
    <subcellularLocation>
        <location evidence="1">Membrane</location>
        <topology evidence="1">Single-pass type II membrane protein</topology>
    </subcellularLocation>
</comment>
<proteinExistence type="inferred from homology"/>
<dbReference type="AlphaFoldDB" id="A0A161ZPT0"/>
<gene>
    <name evidence="14" type="ORF">DCAR_025495</name>
    <name evidence="15" type="ORF">DCAR_0729307</name>
</gene>
<evidence type="ECO:0000256" key="2">
    <source>
        <dbReference type="ARBA" id="ARBA00004881"/>
    </source>
</evidence>
<evidence type="ECO:0000313" key="15">
    <source>
        <dbReference type="EMBL" id="WOH09847.1"/>
    </source>
</evidence>
<dbReference type="OMA" id="SREMEVW"/>
<dbReference type="Proteomes" id="UP000077755">
    <property type="component" value="Chromosome 7"/>
</dbReference>
<keyword evidence="8" id="KW-1133">Transmembrane helix</keyword>